<keyword evidence="4" id="KW-1185">Reference proteome</keyword>
<feature type="region of interest" description="Disordered" evidence="2">
    <location>
        <begin position="1"/>
        <end position="22"/>
    </location>
</feature>
<evidence type="ECO:0000313" key="3">
    <source>
        <dbReference type="EMBL" id="VBA32952.1"/>
    </source>
</evidence>
<reference evidence="3 4" key="1">
    <citation type="submission" date="2018-09" db="EMBL/GenBank/DDBJ databases">
        <authorList>
            <person name="Tagini F."/>
        </authorList>
    </citation>
    <scope>NUCLEOTIDE SEQUENCE [LARGE SCALE GENOMIC DNA]</scope>
    <source>
        <strain evidence="3 4">MK4</strain>
    </source>
</reference>
<accession>A0ABY6RT15</accession>
<evidence type="ECO:0000256" key="2">
    <source>
        <dbReference type="SAM" id="MobiDB-lite"/>
    </source>
</evidence>
<keyword evidence="1" id="KW-0175">Coiled coil</keyword>
<gene>
    <name evidence="3" type="ORF">LAUMK4_05833</name>
</gene>
<dbReference type="Proteomes" id="UP000271464">
    <property type="component" value="Unassembled WGS sequence"/>
</dbReference>
<protein>
    <recommendedName>
        <fullName evidence="5">HK97 gp10 family phage protein</fullName>
    </recommendedName>
</protein>
<feature type="coiled-coil region" evidence="1">
    <location>
        <begin position="32"/>
        <end position="59"/>
    </location>
</feature>
<dbReference type="RefSeq" id="WP_142996145.1">
    <property type="nucleotide sequence ID" value="NZ_UPHM01000169.1"/>
</dbReference>
<organism evidence="3 4">
    <name type="scientific">Mycobacterium persicum</name>
    <dbReference type="NCBI Taxonomy" id="1487726"/>
    <lineage>
        <taxon>Bacteria</taxon>
        <taxon>Bacillati</taxon>
        <taxon>Actinomycetota</taxon>
        <taxon>Actinomycetes</taxon>
        <taxon>Mycobacteriales</taxon>
        <taxon>Mycobacteriaceae</taxon>
        <taxon>Mycobacterium</taxon>
    </lineage>
</organism>
<sequence>MAPKPTGRHTGKAGRKGGGTRAIRVKLDKATVDKLITDSEELRAEIRSQARRLARAANATLKRKQKGYPDYGYVSARKGSKPWAKVYTRSNHAKNSNAKHQTLAKLL</sequence>
<proteinExistence type="predicted"/>
<feature type="compositionally biased region" description="Basic residues" evidence="2">
    <location>
        <begin position="1"/>
        <end position="15"/>
    </location>
</feature>
<dbReference type="EMBL" id="UPHM01000169">
    <property type="protein sequence ID" value="VBA32952.1"/>
    <property type="molecule type" value="Genomic_DNA"/>
</dbReference>
<evidence type="ECO:0000313" key="4">
    <source>
        <dbReference type="Proteomes" id="UP000271464"/>
    </source>
</evidence>
<comment type="caution">
    <text evidence="3">The sequence shown here is derived from an EMBL/GenBank/DDBJ whole genome shotgun (WGS) entry which is preliminary data.</text>
</comment>
<evidence type="ECO:0000256" key="1">
    <source>
        <dbReference type="SAM" id="Coils"/>
    </source>
</evidence>
<evidence type="ECO:0008006" key="5">
    <source>
        <dbReference type="Google" id="ProtNLM"/>
    </source>
</evidence>
<name>A0ABY6RT15_9MYCO</name>